<dbReference type="InterPro" id="IPR001387">
    <property type="entry name" value="Cro/C1-type_HTH"/>
</dbReference>
<organism evidence="4 5">
    <name type="scientific">Candidatus Nomurabacteria bacterium GW2011_GWB1_43_7</name>
    <dbReference type="NCBI Taxonomy" id="1618747"/>
    <lineage>
        <taxon>Bacteria</taxon>
        <taxon>Candidatus Nomuraibacteriota</taxon>
    </lineage>
</organism>
<comment type="similarity">
    <text evidence="1">Belongs to the short-chain fatty acyl-CoA assimilation regulator (ScfR) family.</text>
</comment>
<dbReference type="Gene3D" id="1.10.260.40">
    <property type="entry name" value="lambda repressor-like DNA-binding domains"/>
    <property type="match status" value="1"/>
</dbReference>
<dbReference type="PATRIC" id="fig|1618747.3.peg.698"/>
<evidence type="ECO:0000313" key="5">
    <source>
        <dbReference type="Proteomes" id="UP000034751"/>
    </source>
</evidence>
<evidence type="ECO:0000259" key="3">
    <source>
        <dbReference type="PROSITE" id="PS50943"/>
    </source>
</evidence>
<dbReference type="CDD" id="cd00093">
    <property type="entry name" value="HTH_XRE"/>
    <property type="match status" value="1"/>
</dbReference>
<dbReference type="SMART" id="SM00530">
    <property type="entry name" value="HTH_XRE"/>
    <property type="match status" value="1"/>
</dbReference>
<dbReference type="Proteomes" id="UP000034751">
    <property type="component" value="Unassembled WGS sequence"/>
</dbReference>
<dbReference type="AlphaFoldDB" id="A0A0G1F9L9"/>
<dbReference type="NCBIfam" id="TIGR02607">
    <property type="entry name" value="antidote_HigA"/>
    <property type="match status" value="1"/>
</dbReference>
<dbReference type="EMBL" id="LCGS01000022">
    <property type="protein sequence ID" value="KKT18783.1"/>
    <property type="molecule type" value="Genomic_DNA"/>
</dbReference>
<dbReference type="Pfam" id="PF06114">
    <property type="entry name" value="Peptidase_M78"/>
    <property type="match status" value="1"/>
</dbReference>
<dbReference type="InterPro" id="IPR013430">
    <property type="entry name" value="Toxin_antidote_HigA"/>
</dbReference>
<keyword evidence="2" id="KW-0238">DNA-binding</keyword>
<dbReference type="Gene3D" id="1.10.10.2910">
    <property type="match status" value="1"/>
</dbReference>
<evidence type="ECO:0000313" key="4">
    <source>
        <dbReference type="EMBL" id="KKT18783.1"/>
    </source>
</evidence>
<dbReference type="Pfam" id="PF01381">
    <property type="entry name" value="HTH_3"/>
    <property type="match status" value="1"/>
</dbReference>
<proteinExistence type="inferred from homology"/>
<gene>
    <name evidence="4" type="ORF">UW02_C0022G0008</name>
</gene>
<dbReference type="InterPro" id="IPR010982">
    <property type="entry name" value="Lambda_DNA-bd_dom_sf"/>
</dbReference>
<dbReference type="SUPFAM" id="SSF47413">
    <property type="entry name" value="lambda repressor-like DNA-binding domains"/>
    <property type="match status" value="1"/>
</dbReference>
<sequence>MVYNPNKAIHPGHIISRSLEREGLSQKNLCERTGLTEKHISQIINGEASITVETALLLENALGGAASFWINLEKNYQETKARLEKINLLRKEISLMTQFPYLELVKRDCVEQTSNREKRVENLWKFFGVNSLSFVRRTEAVAYRKRGGVSLKSESVASWLRCGELEARQISASPFSDTVLRKSVDVLRKLTAEDPQKYSTEAKKKLAESGVALVYVPHFSGTSVNGAVRWVGDVPIIQLSLLGAYADMFWFTLFHEIGHILLHGKKEKFLEFQNEKGGYLSGSQEKEKEADTFASNSLISPKLYHDFVQSGDFSRPAIRKFARDVKVHPGIVAGRLCHNKKINWKNAAGVRTRLRFAE</sequence>
<evidence type="ECO:0000256" key="1">
    <source>
        <dbReference type="ARBA" id="ARBA00007227"/>
    </source>
</evidence>
<dbReference type="PROSITE" id="PS50943">
    <property type="entry name" value="HTH_CROC1"/>
    <property type="match status" value="1"/>
</dbReference>
<dbReference type="InterPro" id="IPR010359">
    <property type="entry name" value="IrrE_HExxH"/>
</dbReference>
<comment type="caution">
    <text evidence="4">The sequence shown here is derived from an EMBL/GenBank/DDBJ whole genome shotgun (WGS) entry which is preliminary data.</text>
</comment>
<accession>A0A0G1F9L9</accession>
<dbReference type="STRING" id="1618747.UW02_C0022G0008"/>
<name>A0A0G1F9L9_9BACT</name>
<dbReference type="GO" id="GO:0003677">
    <property type="term" value="F:DNA binding"/>
    <property type="evidence" value="ECO:0007669"/>
    <property type="project" value="UniProtKB-KW"/>
</dbReference>
<feature type="domain" description="HTH cro/C1-type" evidence="3">
    <location>
        <begin position="15"/>
        <end position="69"/>
    </location>
</feature>
<evidence type="ECO:0000256" key="2">
    <source>
        <dbReference type="ARBA" id="ARBA00023125"/>
    </source>
</evidence>
<dbReference type="PANTHER" id="PTHR36924:SF1">
    <property type="entry name" value="ANTITOXIN HIGA-1"/>
    <property type="match status" value="1"/>
</dbReference>
<protein>
    <submittedName>
        <fullName evidence="4">Plasmid maintenance system antidote protein, XRE family</fullName>
    </submittedName>
</protein>
<dbReference type="PANTHER" id="PTHR36924">
    <property type="entry name" value="ANTITOXIN HIGA-1"/>
    <property type="match status" value="1"/>
</dbReference>
<reference evidence="4 5" key="1">
    <citation type="journal article" date="2015" name="Nature">
        <title>rRNA introns, odd ribosomes, and small enigmatic genomes across a large radiation of phyla.</title>
        <authorList>
            <person name="Brown C.T."/>
            <person name="Hug L.A."/>
            <person name="Thomas B.C."/>
            <person name="Sharon I."/>
            <person name="Castelle C.J."/>
            <person name="Singh A."/>
            <person name="Wilkins M.J."/>
            <person name="Williams K.H."/>
            <person name="Banfield J.F."/>
        </authorList>
    </citation>
    <scope>NUCLEOTIDE SEQUENCE [LARGE SCALE GENOMIC DNA]</scope>
</reference>